<evidence type="ECO:0000313" key="11">
    <source>
        <dbReference type="Proteomes" id="UP001156836"/>
    </source>
</evidence>
<name>A0ABQ6BWT7_9NEIS</name>
<comment type="function">
    <text evidence="8">Transfers a GMP moiety from GTP to Mo-molybdopterin (Mo-MPT) cofactor (Moco or molybdenum cofactor) to form Mo-molybdopterin guanine dinucleotide (Mo-MGD) cofactor.</text>
</comment>
<feature type="domain" description="MobA-like NTP transferase" evidence="9">
    <location>
        <begin position="6"/>
        <end position="159"/>
    </location>
</feature>
<evidence type="ECO:0000256" key="2">
    <source>
        <dbReference type="ARBA" id="ARBA00022679"/>
    </source>
</evidence>
<evidence type="ECO:0000256" key="1">
    <source>
        <dbReference type="ARBA" id="ARBA00022490"/>
    </source>
</evidence>
<dbReference type="EMBL" id="BSOZ01000099">
    <property type="protein sequence ID" value="GLS06164.1"/>
    <property type="molecule type" value="Genomic_DNA"/>
</dbReference>
<dbReference type="PANTHER" id="PTHR19136:SF81">
    <property type="entry name" value="MOLYBDENUM COFACTOR GUANYLYLTRANSFERASE"/>
    <property type="match status" value="1"/>
</dbReference>
<keyword evidence="7 8" id="KW-0501">Molybdenum cofactor biosynthesis</keyword>
<keyword evidence="10" id="KW-0548">Nucleotidyltransferase</keyword>
<evidence type="ECO:0000256" key="6">
    <source>
        <dbReference type="ARBA" id="ARBA00023134"/>
    </source>
</evidence>
<keyword evidence="3 8" id="KW-0479">Metal-binding</keyword>
<dbReference type="InterPro" id="IPR025877">
    <property type="entry name" value="MobA-like_NTP_Trfase"/>
</dbReference>
<sequence>MTVVDGLILCGGRGQRMGGRDKGLLLLRGQALVDRALRQLQRWPLRRIQLSANRHLDDYARRGCPVLPDLRPDYPGPLAGIEAGLLASDGERLLVVPCDVPRLPPTLFHALNAALDVGASLAWAADTERDHPGICLIDRAQLPGLRARLDAGERGVARWQRAVGGCAVHFDFAFDNLNDAAALARQEQAWID</sequence>
<dbReference type="NCBIfam" id="TIGR02665">
    <property type="entry name" value="molyb_mobA"/>
    <property type="match status" value="1"/>
</dbReference>
<comment type="caution">
    <text evidence="10">The sequence shown here is derived from an EMBL/GenBank/DDBJ whole genome shotgun (WGS) entry which is preliminary data.</text>
</comment>
<gene>
    <name evidence="8 10" type="primary">mobA</name>
    <name evidence="10" type="ORF">GCM10007860_33330</name>
</gene>
<evidence type="ECO:0000256" key="8">
    <source>
        <dbReference type="HAMAP-Rule" id="MF_00316"/>
    </source>
</evidence>
<evidence type="ECO:0000313" key="10">
    <source>
        <dbReference type="EMBL" id="GLS06164.1"/>
    </source>
</evidence>
<evidence type="ECO:0000256" key="5">
    <source>
        <dbReference type="ARBA" id="ARBA00022842"/>
    </source>
</evidence>
<dbReference type="Proteomes" id="UP001156836">
    <property type="component" value="Unassembled WGS sequence"/>
</dbReference>
<evidence type="ECO:0000256" key="4">
    <source>
        <dbReference type="ARBA" id="ARBA00022741"/>
    </source>
</evidence>
<comment type="subcellular location">
    <subcellularLocation>
        <location evidence="8">Cytoplasm</location>
    </subcellularLocation>
</comment>
<keyword evidence="5 8" id="KW-0460">Magnesium</keyword>
<comment type="domain">
    <text evidence="8">The N-terminal domain determines nucleotide recognition and specific binding, while the C-terminal domain determines the specific binding to the target protein.</text>
</comment>
<evidence type="ECO:0000256" key="7">
    <source>
        <dbReference type="ARBA" id="ARBA00023150"/>
    </source>
</evidence>
<dbReference type="PANTHER" id="PTHR19136">
    <property type="entry name" value="MOLYBDENUM COFACTOR GUANYLYLTRANSFERASE"/>
    <property type="match status" value="1"/>
</dbReference>
<keyword evidence="1 8" id="KW-0963">Cytoplasm</keyword>
<dbReference type="Gene3D" id="3.90.550.10">
    <property type="entry name" value="Spore Coat Polysaccharide Biosynthesis Protein SpsA, Chain A"/>
    <property type="match status" value="1"/>
</dbReference>
<comment type="cofactor">
    <cofactor evidence="8">
        <name>Mg(2+)</name>
        <dbReference type="ChEBI" id="CHEBI:18420"/>
    </cofactor>
</comment>
<dbReference type="EC" id="2.7.7.77" evidence="8"/>
<protein>
    <recommendedName>
        <fullName evidence="8">Molybdenum cofactor guanylyltransferase</fullName>
        <shortName evidence="8">MoCo guanylyltransferase</shortName>
        <ecNumber evidence="8">2.7.7.77</ecNumber>
    </recommendedName>
    <alternativeName>
        <fullName evidence="8">GTP:molybdopterin guanylyltransferase</fullName>
    </alternativeName>
    <alternativeName>
        <fullName evidence="8">Mo-MPT guanylyltransferase</fullName>
    </alternativeName>
    <alternativeName>
        <fullName evidence="8">Molybdopterin guanylyltransferase</fullName>
    </alternativeName>
    <alternativeName>
        <fullName evidence="8">Molybdopterin-guanine dinucleotide synthase</fullName>
        <shortName evidence="8">MGD synthase</shortName>
    </alternativeName>
</protein>
<dbReference type="RefSeq" id="WP_018749511.1">
    <property type="nucleotide sequence ID" value="NZ_BSOZ01000099.1"/>
</dbReference>
<dbReference type="CDD" id="cd02503">
    <property type="entry name" value="MobA"/>
    <property type="match status" value="1"/>
</dbReference>
<dbReference type="GO" id="GO:0016779">
    <property type="term" value="F:nucleotidyltransferase activity"/>
    <property type="evidence" value="ECO:0007669"/>
    <property type="project" value="UniProtKB-KW"/>
</dbReference>
<keyword evidence="2 8" id="KW-0808">Transferase</keyword>
<dbReference type="Pfam" id="PF12804">
    <property type="entry name" value="NTP_transf_3"/>
    <property type="match status" value="1"/>
</dbReference>
<proteinExistence type="inferred from homology"/>
<reference evidence="11" key="1">
    <citation type="journal article" date="2019" name="Int. J. Syst. Evol. Microbiol.">
        <title>The Global Catalogue of Microorganisms (GCM) 10K type strain sequencing project: providing services to taxonomists for standard genome sequencing and annotation.</title>
        <authorList>
            <consortium name="The Broad Institute Genomics Platform"/>
            <consortium name="The Broad Institute Genome Sequencing Center for Infectious Disease"/>
            <person name="Wu L."/>
            <person name="Ma J."/>
        </authorList>
    </citation>
    <scope>NUCLEOTIDE SEQUENCE [LARGE SCALE GENOMIC DNA]</scope>
    <source>
        <strain evidence="11">NBRC 104970</strain>
    </source>
</reference>
<keyword evidence="6 8" id="KW-0342">GTP-binding</keyword>
<evidence type="ECO:0000256" key="3">
    <source>
        <dbReference type="ARBA" id="ARBA00022723"/>
    </source>
</evidence>
<feature type="binding site" evidence="8">
    <location>
        <position position="99"/>
    </location>
    <ligand>
        <name>Mg(2+)</name>
        <dbReference type="ChEBI" id="CHEBI:18420"/>
    </ligand>
</feature>
<comment type="caution">
    <text evidence="8">Lacks conserved residue(s) required for the propagation of feature annotation.</text>
</comment>
<accession>A0ABQ6BWT7</accession>
<feature type="binding site" evidence="8">
    <location>
        <position position="69"/>
    </location>
    <ligand>
        <name>GTP</name>
        <dbReference type="ChEBI" id="CHEBI:37565"/>
    </ligand>
</feature>
<dbReference type="InterPro" id="IPR029044">
    <property type="entry name" value="Nucleotide-diphossugar_trans"/>
</dbReference>
<feature type="binding site" evidence="8">
    <location>
        <position position="22"/>
    </location>
    <ligand>
        <name>GTP</name>
        <dbReference type="ChEBI" id="CHEBI:37565"/>
    </ligand>
</feature>
<feature type="binding site" evidence="8">
    <location>
        <position position="99"/>
    </location>
    <ligand>
        <name>GTP</name>
        <dbReference type="ChEBI" id="CHEBI:37565"/>
    </ligand>
</feature>
<keyword evidence="4 8" id="KW-0547">Nucleotide-binding</keyword>
<dbReference type="HAMAP" id="MF_00316">
    <property type="entry name" value="MobA"/>
    <property type="match status" value="1"/>
</dbReference>
<comment type="similarity">
    <text evidence="8">Belongs to the MobA family.</text>
</comment>
<comment type="catalytic activity">
    <reaction evidence="8">
        <text>Mo-molybdopterin + GTP + H(+) = Mo-molybdopterin guanine dinucleotide + diphosphate</text>
        <dbReference type="Rhea" id="RHEA:34243"/>
        <dbReference type="ChEBI" id="CHEBI:15378"/>
        <dbReference type="ChEBI" id="CHEBI:33019"/>
        <dbReference type="ChEBI" id="CHEBI:37565"/>
        <dbReference type="ChEBI" id="CHEBI:71302"/>
        <dbReference type="ChEBI" id="CHEBI:71310"/>
        <dbReference type="EC" id="2.7.7.77"/>
    </reaction>
</comment>
<dbReference type="SUPFAM" id="SSF53448">
    <property type="entry name" value="Nucleotide-diphospho-sugar transferases"/>
    <property type="match status" value="1"/>
</dbReference>
<dbReference type="InterPro" id="IPR013482">
    <property type="entry name" value="Molybde_CF_guanTrfase"/>
</dbReference>
<keyword evidence="11" id="KW-1185">Reference proteome</keyword>
<organism evidence="10 11">
    <name type="scientific">Chitiniphilus shinanonensis</name>
    <dbReference type="NCBI Taxonomy" id="553088"/>
    <lineage>
        <taxon>Bacteria</taxon>
        <taxon>Pseudomonadati</taxon>
        <taxon>Pseudomonadota</taxon>
        <taxon>Betaproteobacteria</taxon>
        <taxon>Neisseriales</taxon>
        <taxon>Chitinibacteraceae</taxon>
        <taxon>Chitiniphilus</taxon>
    </lineage>
</organism>
<comment type="subunit">
    <text evidence="8">Monomer.</text>
</comment>
<evidence type="ECO:0000259" key="9">
    <source>
        <dbReference type="Pfam" id="PF12804"/>
    </source>
</evidence>
<feature type="binding site" evidence="8">
    <location>
        <begin position="9"/>
        <end position="11"/>
    </location>
    <ligand>
        <name>GTP</name>
        <dbReference type="ChEBI" id="CHEBI:37565"/>
    </ligand>
</feature>